<keyword evidence="1" id="KW-0472">Membrane</keyword>
<dbReference type="RefSeq" id="WP_133795099.1">
    <property type="nucleotide sequence ID" value="NZ_SOCA01000003.1"/>
</dbReference>
<name>A0A4R7S139_9BACT</name>
<dbReference type="AlphaFoldDB" id="A0A4R7S139"/>
<keyword evidence="1" id="KW-1133">Transmembrane helix</keyword>
<protein>
    <submittedName>
        <fullName evidence="2">Uncharacterized protein</fullName>
    </submittedName>
</protein>
<keyword evidence="3" id="KW-1185">Reference proteome</keyword>
<dbReference type="OrthoDB" id="188824at2"/>
<organism evidence="2 3">
    <name type="scientific">Prosthecobacter fusiformis</name>
    <dbReference type="NCBI Taxonomy" id="48464"/>
    <lineage>
        <taxon>Bacteria</taxon>
        <taxon>Pseudomonadati</taxon>
        <taxon>Verrucomicrobiota</taxon>
        <taxon>Verrucomicrobiia</taxon>
        <taxon>Verrucomicrobiales</taxon>
        <taxon>Verrucomicrobiaceae</taxon>
        <taxon>Prosthecobacter</taxon>
    </lineage>
</organism>
<keyword evidence="1" id="KW-0812">Transmembrane</keyword>
<accession>A0A4R7S139</accession>
<gene>
    <name evidence="2" type="ORF">EI77_02013</name>
</gene>
<sequence>MRLYPIKQTSGYAALPIITGIALMLTFSLAMLFKQTIMNRDHASKTQLKADYHQREEALLRALVAVFPNKAIACMKANLTEGEDHDWDAIFTEAVTLSSASNRLPPELAEALGLLGKRSGDVGDHSGMEVQSWITSLTGQPGEVTPGTTAYANVFAQTAYAGKVPPLLDMSAALQAADARRPLVTPLKRYATQVPGLLADVVAYPTYNLIPYPNIRFGYAAPGEPFVAKRNWWAFTVNYGNRSSSVARHYVLSLYEVPSQMPIEAATFATIGQHEDGTAWNAGTVSIQGAVYADQMRVEGAYGAERLAGRSGIELTQEMDLGGVSVGADFDAMGERERLQAAQGTDALPVALSANSGRLSFMPLPTGLPYLQRAPVGASLNAWETYIAGGARCPVTVETIRVVSFEDQTPTALRVRFLNPAGGTKQVTLQRDVNWPTVFQPGGSAVPFQTELTNNSRSCLTFYPALLNAWLQGQGGATVPKNNSLHFGVDATVNPLTVRALSNPPAAEDMCLIIRQGKDLTGYTAGLSIVAPLRVYVGDDLNAVPRSGVPTGSGLTAGTEFYPPLSIFASELRVGTTGVNRLIDHHGQLGSLATGGTATPWQPLDMKSGSDDAVHADSISAELSPLRSPAELPPIHPMNWLVVIEEIPQD</sequence>
<dbReference type="Proteomes" id="UP000295662">
    <property type="component" value="Unassembled WGS sequence"/>
</dbReference>
<evidence type="ECO:0000256" key="1">
    <source>
        <dbReference type="SAM" id="Phobius"/>
    </source>
</evidence>
<feature type="transmembrane region" description="Helical" evidence="1">
    <location>
        <begin position="12"/>
        <end position="33"/>
    </location>
</feature>
<evidence type="ECO:0000313" key="3">
    <source>
        <dbReference type="Proteomes" id="UP000295662"/>
    </source>
</evidence>
<proteinExistence type="predicted"/>
<comment type="caution">
    <text evidence="2">The sequence shown here is derived from an EMBL/GenBank/DDBJ whole genome shotgun (WGS) entry which is preliminary data.</text>
</comment>
<evidence type="ECO:0000313" key="2">
    <source>
        <dbReference type="EMBL" id="TDU70895.1"/>
    </source>
</evidence>
<reference evidence="2 3" key="1">
    <citation type="submission" date="2019-03" db="EMBL/GenBank/DDBJ databases">
        <title>Genomic Encyclopedia of Archaeal and Bacterial Type Strains, Phase II (KMG-II): from individual species to whole genera.</title>
        <authorList>
            <person name="Goeker M."/>
        </authorList>
    </citation>
    <scope>NUCLEOTIDE SEQUENCE [LARGE SCALE GENOMIC DNA]</scope>
    <source>
        <strain evidence="2 3">ATCC 25309</strain>
    </source>
</reference>
<dbReference type="EMBL" id="SOCA01000003">
    <property type="protein sequence ID" value="TDU70895.1"/>
    <property type="molecule type" value="Genomic_DNA"/>
</dbReference>